<dbReference type="AlphaFoldDB" id="A0A918YXY2"/>
<protein>
    <submittedName>
        <fullName evidence="2">Uncharacterized protein</fullName>
    </submittedName>
</protein>
<proteinExistence type="predicted"/>
<dbReference type="Proteomes" id="UP000617734">
    <property type="component" value="Unassembled WGS sequence"/>
</dbReference>
<keyword evidence="3" id="KW-1185">Reference proteome</keyword>
<feature type="region of interest" description="Disordered" evidence="1">
    <location>
        <begin position="1"/>
        <end position="116"/>
    </location>
</feature>
<organism evidence="2 3">
    <name type="scientific">Kitasatospora indigofera</name>
    <dbReference type="NCBI Taxonomy" id="67307"/>
    <lineage>
        <taxon>Bacteria</taxon>
        <taxon>Bacillati</taxon>
        <taxon>Actinomycetota</taxon>
        <taxon>Actinomycetes</taxon>
        <taxon>Kitasatosporales</taxon>
        <taxon>Streptomycetaceae</taxon>
        <taxon>Kitasatospora</taxon>
    </lineage>
</organism>
<evidence type="ECO:0000313" key="2">
    <source>
        <dbReference type="EMBL" id="GHE27934.1"/>
    </source>
</evidence>
<sequence length="116" mass="12251">MEEGQAGRFEGENQHGWSPDIDAEHQEPNDSAHRSFHPGTYAPKPGPGREKAAEEDHDVPGNTVQSTGRRGEDQGPAKHTYDTGPQGPSGRPSGGRTAKAHTGVDPQEPDGPTAGH</sequence>
<feature type="compositionally biased region" description="Low complexity" evidence="1">
    <location>
        <begin position="84"/>
        <end position="96"/>
    </location>
</feature>
<reference evidence="2" key="2">
    <citation type="submission" date="2020-09" db="EMBL/GenBank/DDBJ databases">
        <authorList>
            <person name="Sun Q."/>
            <person name="Ohkuma M."/>
        </authorList>
    </citation>
    <scope>NUCLEOTIDE SEQUENCE</scope>
    <source>
        <strain evidence="2">JCM 4646</strain>
    </source>
</reference>
<feature type="compositionally biased region" description="Basic and acidic residues" evidence="1">
    <location>
        <begin position="69"/>
        <end position="81"/>
    </location>
</feature>
<evidence type="ECO:0000313" key="3">
    <source>
        <dbReference type="Proteomes" id="UP000617734"/>
    </source>
</evidence>
<feature type="compositionally biased region" description="Basic and acidic residues" evidence="1">
    <location>
        <begin position="22"/>
        <end position="33"/>
    </location>
</feature>
<reference evidence="2" key="1">
    <citation type="journal article" date="2014" name="Int. J. Syst. Evol. Microbiol.">
        <title>Complete genome sequence of Corynebacterium casei LMG S-19264T (=DSM 44701T), isolated from a smear-ripened cheese.</title>
        <authorList>
            <consortium name="US DOE Joint Genome Institute (JGI-PGF)"/>
            <person name="Walter F."/>
            <person name="Albersmeier A."/>
            <person name="Kalinowski J."/>
            <person name="Ruckert C."/>
        </authorList>
    </citation>
    <scope>NUCLEOTIDE SEQUENCE</scope>
    <source>
        <strain evidence="2">JCM 4646</strain>
    </source>
</reference>
<name>A0A918YXY2_9ACTN</name>
<comment type="caution">
    <text evidence="2">The sequence shown here is derived from an EMBL/GenBank/DDBJ whole genome shotgun (WGS) entry which is preliminary data.</text>
</comment>
<evidence type="ECO:0000256" key="1">
    <source>
        <dbReference type="SAM" id="MobiDB-lite"/>
    </source>
</evidence>
<accession>A0A918YXY2</accession>
<dbReference type="EMBL" id="BNBO01000112">
    <property type="protein sequence ID" value="GHE27934.1"/>
    <property type="molecule type" value="Genomic_DNA"/>
</dbReference>
<gene>
    <name evidence="2" type="ORF">GCM10018781_80510</name>
</gene>